<feature type="region of interest" description="Disordered" evidence="1">
    <location>
        <begin position="165"/>
        <end position="192"/>
    </location>
</feature>
<organism evidence="3 4">
    <name type="scientific">Burkholderia ubonensis</name>
    <dbReference type="NCBI Taxonomy" id="101571"/>
    <lineage>
        <taxon>Bacteria</taxon>
        <taxon>Pseudomonadati</taxon>
        <taxon>Pseudomonadota</taxon>
        <taxon>Betaproteobacteria</taxon>
        <taxon>Burkholderiales</taxon>
        <taxon>Burkholderiaceae</taxon>
        <taxon>Burkholderia</taxon>
        <taxon>Burkholderia cepacia complex</taxon>
    </lineage>
</organism>
<reference evidence="3 4" key="1">
    <citation type="submission" date="2015-11" db="EMBL/GenBank/DDBJ databases">
        <title>Expanding the genomic diversity of Burkholderia species for the development of highly accurate diagnostics.</title>
        <authorList>
            <person name="Sahl J."/>
            <person name="Keim P."/>
            <person name="Wagner D."/>
        </authorList>
    </citation>
    <scope>NUCLEOTIDE SEQUENCE [LARGE SCALE GENOMIC DNA]</scope>
    <source>
        <strain evidence="3 4">MSMB2087WGS</strain>
    </source>
</reference>
<gene>
    <name evidence="3" type="ORF">WL29_11985</name>
</gene>
<evidence type="ECO:0000313" key="3">
    <source>
        <dbReference type="EMBL" id="KWA86087.1"/>
    </source>
</evidence>
<dbReference type="InterPro" id="IPR009267">
    <property type="entry name" value="NTP_transf_6"/>
</dbReference>
<keyword evidence="2" id="KW-1133">Transmembrane helix</keyword>
<keyword evidence="2" id="KW-0812">Transmembrane</keyword>
<dbReference type="Pfam" id="PF06042">
    <property type="entry name" value="NTP_transf_6"/>
    <property type="match status" value="1"/>
</dbReference>
<evidence type="ECO:0000256" key="2">
    <source>
        <dbReference type="SAM" id="Phobius"/>
    </source>
</evidence>
<feature type="transmembrane region" description="Helical" evidence="2">
    <location>
        <begin position="12"/>
        <end position="30"/>
    </location>
</feature>
<name>A0A106XXY2_9BURK</name>
<proteinExistence type="predicted"/>
<sequence>MAASNRKWDFRYTLLTILLGAVIAFLGFMGPDKIMAALYIREVAAGVKADAPASSAKQLAQSQTSAGAEVEGRHDGDGAAAQEKLRWDFWLNAAVEALFVISILNLIYRWKEDSTAHFQGVVRLTQYINWLDELTFLGTVDHDVALVKDIRSRYQGIVEMLPPNDDKDYKRAKETLGERPDTNETRKDARDEPSLKHTLVLDAAQSSPVILTVLRAMEATDPRLWLGGGVIRNCVWDELTGRSTMIDDFDIVYFDASNIDPAKDKEIEQAIQDKLVSSLRVSVKNQARMHLVTGEPPRLSLEDAIANWPETATAIAVQRKLGQLVLMAPVGLDDLLNLIVRPTSYHASHPESFDRRKGLKAWTAHWPELTVKSS</sequence>
<dbReference type="EMBL" id="LPHD01000013">
    <property type="protein sequence ID" value="KWA86087.1"/>
    <property type="molecule type" value="Genomic_DNA"/>
</dbReference>
<evidence type="ECO:0008006" key="5">
    <source>
        <dbReference type="Google" id="ProtNLM"/>
    </source>
</evidence>
<protein>
    <recommendedName>
        <fullName evidence="5">Nucleotidyltransferase family protein</fullName>
    </recommendedName>
</protein>
<keyword evidence="2" id="KW-0472">Membrane</keyword>
<dbReference type="AlphaFoldDB" id="A0A106XXY2"/>
<accession>A0A106XXY2</accession>
<comment type="caution">
    <text evidence="3">The sequence shown here is derived from an EMBL/GenBank/DDBJ whole genome shotgun (WGS) entry which is preliminary data.</text>
</comment>
<evidence type="ECO:0000313" key="4">
    <source>
        <dbReference type="Proteomes" id="UP000060630"/>
    </source>
</evidence>
<dbReference type="Proteomes" id="UP000060630">
    <property type="component" value="Unassembled WGS sequence"/>
</dbReference>
<dbReference type="PANTHER" id="PTHR39166">
    <property type="entry name" value="BLL1166 PROTEIN"/>
    <property type="match status" value="1"/>
</dbReference>
<evidence type="ECO:0000256" key="1">
    <source>
        <dbReference type="SAM" id="MobiDB-lite"/>
    </source>
</evidence>
<dbReference type="PANTHER" id="PTHR39166:SF1">
    <property type="entry name" value="BLL1166 PROTEIN"/>
    <property type="match status" value="1"/>
</dbReference>